<organism evidence="2">
    <name type="scientific">viral metagenome</name>
    <dbReference type="NCBI Taxonomy" id="1070528"/>
    <lineage>
        <taxon>unclassified sequences</taxon>
        <taxon>metagenomes</taxon>
        <taxon>organismal metagenomes</taxon>
    </lineage>
</organism>
<evidence type="ECO:0000313" key="2">
    <source>
        <dbReference type="EMBL" id="QHT26335.1"/>
    </source>
</evidence>
<feature type="compositionally biased region" description="Polar residues" evidence="1">
    <location>
        <begin position="240"/>
        <end position="262"/>
    </location>
</feature>
<dbReference type="EMBL" id="MN739785">
    <property type="protein sequence ID" value="QHT26335.1"/>
    <property type="molecule type" value="Genomic_DNA"/>
</dbReference>
<accession>A0A6C0EG70</accession>
<sequence length="270" mass="30652">MSIVTVFASGSAYHFSSKQLEPYIDRLTQSPRCVKTSDNEYRLFVASYSGKHIADLLNGYKFQLYDLNEDDIEHLYIDLKDLGLTEFLPQVEKYLPVVMTKEKAVSKLLEKSLSSEILTSYILKVMGAYTGLDLEPPTIYDNLKKELLKEENAELLERYAYENRHIETATESLNKKELDTRRTTVYSWLTGAASTVANFIMTRLSQRSTPFFTPTPTPAPEPAATPAQQAQTDEQRNTEIYESFINSLKENLQTPVDNTSGETESKTDAQ</sequence>
<feature type="region of interest" description="Disordered" evidence="1">
    <location>
        <begin position="208"/>
        <end position="270"/>
    </location>
</feature>
<dbReference type="AlphaFoldDB" id="A0A6C0EG70"/>
<name>A0A6C0EG70_9ZZZZ</name>
<proteinExistence type="predicted"/>
<feature type="compositionally biased region" description="Pro residues" evidence="1">
    <location>
        <begin position="213"/>
        <end position="223"/>
    </location>
</feature>
<reference evidence="2" key="1">
    <citation type="journal article" date="2020" name="Nature">
        <title>Giant virus diversity and host interactions through global metagenomics.</title>
        <authorList>
            <person name="Schulz F."/>
            <person name="Roux S."/>
            <person name="Paez-Espino D."/>
            <person name="Jungbluth S."/>
            <person name="Walsh D.A."/>
            <person name="Denef V.J."/>
            <person name="McMahon K.D."/>
            <person name="Konstantinidis K.T."/>
            <person name="Eloe-Fadrosh E.A."/>
            <person name="Kyrpides N.C."/>
            <person name="Woyke T."/>
        </authorList>
    </citation>
    <scope>NUCLEOTIDE SEQUENCE</scope>
    <source>
        <strain evidence="2">GVMAG-M-3300023179-27</strain>
    </source>
</reference>
<evidence type="ECO:0000256" key="1">
    <source>
        <dbReference type="SAM" id="MobiDB-lite"/>
    </source>
</evidence>
<protein>
    <submittedName>
        <fullName evidence="2">Uncharacterized protein</fullName>
    </submittedName>
</protein>